<keyword evidence="2 4" id="KW-0456">Lyase</keyword>
<dbReference type="STRING" id="113653.GAH_01332"/>
<dbReference type="FunFam" id="3.90.226.10:FF:000009">
    <property type="entry name" value="Carnitinyl-CoA dehydratase"/>
    <property type="match status" value="1"/>
</dbReference>
<dbReference type="EC" id="4.2.1.17" evidence="4"/>
<dbReference type="GeneID" id="24803904"/>
<evidence type="ECO:0000256" key="2">
    <source>
        <dbReference type="ARBA" id="ARBA00023239"/>
    </source>
</evidence>
<dbReference type="CDD" id="cd06558">
    <property type="entry name" value="crotonase-like"/>
    <property type="match status" value="1"/>
</dbReference>
<evidence type="ECO:0000313" key="5">
    <source>
        <dbReference type="Proteomes" id="UP000034723"/>
    </source>
</evidence>
<dbReference type="EMBL" id="CP011267">
    <property type="protein sequence ID" value="AKG91366.1"/>
    <property type="molecule type" value="Genomic_DNA"/>
</dbReference>
<evidence type="ECO:0000256" key="3">
    <source>
        <dbReference type="RuleBase" id="RU003707"/>
    </source>
</evidence>
<dbReference type="GO" id="GO:0004300">
    <property type="term" value="F:enoyl-CoA hydratase activity"/>
    <property type="evidence" value="ECO:0007669"/>
    <property type="project" value="UniProtKB-EC"/>
</dbReference>
<dbReference type="FunFam" id="1.10.12.10:FF:000001">
    <property type="entry name" value="Probable enoyl-CoA hydratase, mitochondrial"/>
    <property type="match status" value="1"/>
</dbReference>
<evidence type="ECO:0000256" key="1">
    <source>
        <dbReference type="ARBA" id="ARBA00005254"/>
    </source>
</evidence>
<dbReference type="SUPFAM" id="SSF52096">
    <property type="entry name" value="ClpP/crotonase"/>
    <property type="match status" value="1"/>
</dbReference>
<dbReference type="Gene3D" id="1.10.12.10">
    <property type="entry name" value="Lyase 2-enoyl-coa Hydratase, Chain A, domain 2"/>
    <property type="match status" value="1"/>
</dbReference>
<dbReference type="PANTHER" id="PTHR11941:SF54">
    <property type="entry name" value="ENOYL-COA HYDRATASE, MITOCHONDRIAL"/>
    <property type="match status" value="1"/>
</dbReference>
<sequence length="260" mass="29056">MAVEFEERDGVVWVRFNRPEALNAINEQFVQEFRKAVEHARSSRTARVMVVTGEGKAFCAGADIKMFSETDVFKARRIIEDLGALLEDLEELDIPVIAAINGYALGGGCEVAMACDIIIASEKARFGQPEINIGIIPGAGGTQRFARLIGWKRAMELSLTGDHISADEAYRLGLVNRVVPHEKLMDAVNELVEKIKSKSPYAVMLVKHAVNRGFKMSLRDGIMYERDLFTIAFASPDSKEGFSAFVEKRQPNFEKERKWV</sequence>
<evidence type="ECO:0000313" key="4">
    <source>
        <dbReference type="EMBL" id="AKG91366.1"/>
    </source>
</evidence>
<dbReference type="InterPro" id="IPR001753">
    <property type="entry name" value="Enoyl-CoA_hydra/iso"/>
</dbReference>
<dbReference type="InterPro" id="IPR014748">
    <property type="entry name" value="Enoyl-CoA_hydra_C"/>
</dbReference>
<reference evidence="4 5" key="1">
    <citation type="submission" date="2015-04" db="EMBL/GenBank/DDBJ databases">
        <title>The complete genome sequence of the hyperthermophilic, obligate iron-reducing archaeon Geoglobus ahangari strain 234T.</title>
        <authorList>
            <person name="Manzella M.P."/>
            <person name="Holmes D.E."/>
            <person name="Rocheleau J.M."/>
            <person name="Chung A."/>
            <person name="Reguera G."/>
            <person name="Kashefi K."/>
        </authorList>
    </citation>
    <scope>NUCLEOTIDE SEQUENCE [LARGE SCALE GENOMIC DNA]</scope>
    <source>
        <strain evidence="4 5">234</strain>
    </source>
</reference>
<dbReference type="Gene3D" id="3.90.226.10">
    <property type="entry name" value="2-enoyl-CoA Hydratase, Chain A, domain 1"/>
    <property type="match status" value="1"/>
</dbReference>
<dbReference type="AlphaFoldDB" id="A0A0F7DBM8"/>
<dbReference type="Pfam" id="PF00378">
    <property type="entry name" value="ECH_1"/>
    <property type="match status" value="1"/>
</dbReference>
<dbReference type="InParanoid" id="A0A0F7DBM8"/>
<dbReference type="OrthoDB" id="27846at2157"/>
<protein>
    <submittedName>
        <fullName evidence="4">Short chain enoyl-CoA hydratase</fullName>
        <ecNumber evidence="4">4.2.1.17</ecNumber>
    </submittedName>
</protein>
<dbReference type="PROSITE" id="PS00166">
    <property type="entry name" value="ENOYL_COA_HYDRATASE"/>
    <property type="match status" value="1"/>
</dbReference>
<dbReference type="InterPro" id="IPR029045">
    <property type="entry name" value="ClpP/crotonase-like_dom_sf"/>
</dbReference>
<dbReference type="PATRIC" id="fig|113653.22.peg.1317"/>
<dbReference type="RefSeq" id="WP_048095506.1">
    <property type="nucleotide sequence ID" value="NZ_CP011267.1"/>
</dbReference>
<dbReference type="GO" id="GO:0006635">
    <property type="term" value="P:fatty acid beta-oxidation"/>
    <property type="evidence" value="ECO:0007669"/>
    <property type="project" value="TreeGrafter"/>
</dbReference>
<dbReference type="KEGG" id="gah:GAH_01332"/>
<keyword evidence="5" id="KW-1185">Reference proteome</keyword>
<dbReference type="Proteomes" id="UP000034723">
    <property type="component" value="Chromosome"/>
</dbReference>
<organism evidence="4 5">
    <name type="scientific">Geoglobus ahangari</name>
    <dbReference type="NCBI Taxonomy" id="113653"/>
    <lineage>
        <taxon>Archaea</taxon>
        <taxon>Methanobacteriati</taxon>
        <taxon>Methanobacteriota</taxon>
        <taxon>Archaeoglobi</taxon>
        <taxon>Archaeoglobales</taxon>
        <taxon>Archaeoglobaceae</taxon>
        <taxon>Geoglobus</taxon>
    </lineage>
</organism>
<dbReference type="InterPro" id="IPR018376">
    <property type="entry name" value="Enoyl-CoA_hyd/isom_CS"/>
</dbReference>
<dbReference type="HOGENOM" id="CLU_009834_7_6_2"/>
<accession>A0A0F7DBM8</accession>
<dbReference type="PANTHER" id="PTHR11941">
    <property type="entry name" value="ENOYL-COA HYDRATASE-RELATED"/>
    <property type="match status" value="1"/>
</dbReference>
<proteinExistence type="inferred from homology"/>
<name>A0A0F7DBM8_9EURY</name>
<comment type="similarity">
    <text evidence="1 3">Belongs to the enoyl-CoA hydratase/isomerase family.</text>
</comment>
<gene>
    <name evidence="4" type="ORF">GAH_01332</name>
</gene>